<dbReference type="EMBL" id="JAQQWI010000005">
    <property type="protein sequence ID" value="KAK8035839.1"/>
    <property type="molecule type" value="Genomic_DNA"/>
</dbReference>
<evidence type="ECO:0008006" key="3">
    <source>
        <dbReference type="Google" id="ProtNLM"/>
    </source>
</evidence>
<evidence type="ECO:0000313" key="2">
    <source>
        <dbReference type="Proteomes" id="UP001396898"/>
    </source>
</evidence>
<keyword evidence="2" id="KW-1185">Reference proteome</keyword>
<dbReference type="Proteomes" id="UP001396898">
    <property type="component" value="Unassembled WGS sequence"/>
</dbReference>
<proteinExistence type="predicted"/>
<reference evidence="1 2" key="1">
    <citation type="submission" date="2023-01" db="EMBL/GenBank/DDBJ databases">
        <title>Analysis of 21 Apiospora genomes using comparative genomics revels a genus with tremendous synthesis potential of carbohydrate active enzymes and secondary metabolites.</title>
        <authorList>
            <person name="Sorensen T."/>
        </authorList>
    </citation>
    <scope>NUCLEOTIDE SEQUENCE [LARGE SCALE GENOMIC DNA]</scope>
    <source>
        <strain evidence="1 2">CBS 20057</strain>
    </source>
</reference>
<evidence type="ECO:0000313" key="1">
    <source>
        <dbReference type="EMBL" id="KAK8035839.1"/>
    </source>
</evidence>
<gene>
    <name evidence="1" type="ORF">PG991_001912</name>
</gene>
<sequence length="351" mass="39439">MEATINRRDLEEGQAPATISDAQHLSSYSWIDCPEPTIAVPGIPPKWQPPKTRRRLPKDSGLRYIAQNAARHPDSPMEPLFRALCEADPTFDVRGIDVVTDRNNMRKLLSFIDPTSDRYGMESFIIHAELAGGKTVILSRVEPQTHEFIGRNKFKGHGHEFEKAYTTCEIPNSTGHHRIIRYCFGGLSYVVRFEVDAYVDAGDPVDEKPLADLKYDSRLTVRKQGRIIPSESTLEIKTRVAHKPMTISDLASQLWSSQTPKLVRAYHHNGLFGKEAHVQDVAYEIAGWERAQQPQLKKLAALMTKLTDLVKGFGGSCLIRCSSEGAEELVLQKTEDGKPMLPSDLYVKWAT</sequence>
<accession>A0ABR1SQ50</accession>
<protein>
    <recommendedName>
        <fullName evidence="3">Geranylgeranyl pyrophosphate synthetase</fullName>
    </recommendedName>
</protein>
<dbReference type="PANTHER" id="PTHR35179">
    <property type="entry name" value="PROTEIN CBG02620"/>
    <property type="match status" value="1"/>
</dbReference>
<dbReference type="PANTHER" id="PTHR35179:SF2">
    <property type="entry name" value="START DOMAIN-CONTAINING PROTEIN"/>
    <property type="match status" value="1"/>
</dbReference>
<comment type="caution">
    <text evidence="1">The sequence shown here is derived from an EMBL/GenBank/DDBJ whole genome shotgun (WGS) entry which is preliminary data.</text>
</comment>
<organism evidence="1 2">
    <name type="scientific">Apiospora marii</name>
    <dbReference type="NCBI Taxonomy" id="335849"/>
    <lineage>
        <taxon>Eukaryota</taxon>
        <taxon>Fungi</taxon>
        <taxon>Dikarya</taxon>
        <taxon>Ascomycota</taxon>
        <taxon>Pezizomycotina</taxon>
        <taxon>Sordariomycetes</taxon>
        <taxon>Xylariomycetidae</taxon>
        <taxon>Amphisphaeriales</taxon>
        <taxon>Apiosporaceae</taxon>
        <taxon>Apiospora</taxon>
    </lineage>
</organism>
<name>A0ABR1SQ50_9PEZI</name>